<dbReference type="Proteomes" id="UP001589943">
    <property type="component" value="Unassembled WGS sequence"/>
</dbReference>
<dbReference type="Pfam" id="PF13557">
    <property type="entry name" value="Phenol_MetA_deg"/>
    <property type="match status" value="1"/>
</dbReference>
<dbReference type="RefSeq" id="WP_379480013.1">
    <property type="nucleotide sequence ID" value="NZ_JBHLTL010000001.1"/>
</dbReference>
<sequence length="275" mass="28370">MKKALPHLRTLSLTVRLIGGLFLALGLPGIAEADDREFCADRPGLGTSSCTLAPGDVMIELGIAGWDHSSDAAAVSDEWNAGEVLVRIGVGERTEVQIGHDGFSASRVRNRATGSNSRESGLGDVIVAMQRGLSGANGSVAAQVFLTLPTGRSGIGAGTWSVGAKLPATLPLSNDFELGLTPEIAAAANASGSGRHLAWGGVVGLGRSLGRSLSAEIELAGWRNLDPAGHFTTAQAAFSLAWQPARDWQLDAEIDLGLTAATPGRAISLGLARRF</sequence>
<accession>A0ABV6PFA7</accession>
<dbReference type="InterPro" id="IPR025737">
    <property type="entry name" value="FApF"/>
</dbReference>
<name>A0ABV6PFA7_9SPHN</name>
<keyword evidence="2" id="KW-1185">Reference proteome</keyword>
<evidence type="ECO:0000313" key="2">
    <source>
        <dbReference type="Proteomes" id="UP001589943"/>
    </source>
</evidence>
<evidence type="ECO:0000313" key="1">
    <source>
        <dbReference type="EMBL" id="MFC0588516.1"/>
    </source>
</evidence>
<comment type="caution">
    <text evidence="1">The sequence shown here is derived from an EMBL/GenBank/DDBJ whole genome shotgun (WGS) entry which is preliminary data.</text>
</comment>
<reference evidence="1 2" key="1">
    <citation type="submission" date="2024-09" db="EMBL/GenBank/DDBJ databases">
        <authorList>
            <person name="Sun Q."/>
            <person name="Mori K."/>
        </authorList>
    </citation>
    <scope>NUCLEOTIDE SEQUENCE [LARGE SCALE GENOMIC DNA]</scope>
    <source>
        <strain evidence="1 2">NCAIM B.02537</strain>
    </source>
</reference>
<gene>
    <name evidence="1" type="ORF">ACFFF7_03735</name>
</gene>
<proteinExistence type="predicted"/>
<protein>
    <submittedName>
        <fullName evidence="1">Transporter</fullName>
    </submittedName>
</protein>
<organism evidence="1 2">
    <name type="scientific">Novosphingobium aquiterrae</name>
    <dbReference type="NCBI Taxonomy" id="624388"/>
    <lineage>
        <taxon>Bacteria</taxon>
        <taxon>Pseudomonadati</taxon>
        <taxon>Pseudomonadota</taxon>
        <taxon>Alphaproteobacteria</taxon>
        <taxon>Sphingomonadales</taxon>
        <taxon>Sphingomonadaceae</taxon>
        <taxon>Novosphingobium</taxon>
    </lineage>
</organism>
<dbReference type="EMBL" id="JBHLTL010000001">
    <property type="protein sequence ID" value="MFC0588516.1"/>
    <property type="molecule type" value="Genomic_DNA"/>
</dbReference>